<dbReference type="AlphaFoldDB" id="A0A4U6BLY4"/>
<feature type="region of interest" description="Disordered" evidence="1">
    <location>
        <begin position="131"/>
        <end position="154"/>
    </location>
</feature>
<gene>
    <name evidence="3" type="ORF">YH63_007550</name>
</gene>
<reference evidence="3" key="1">
    <citation type="submission" date="2019-04" db="EMBL/GenBank/DDBJ databases">
        <title>Whole genome sequencing of cave bacteria.</title>
        <authorList>
            <person name="Gan H.M."/>
            <person name="Barton H."/>
            <person name="Savka M.A."/>
        </authorList>
    </citation>
    <scope>NUCLEOTIDE SEQUENCE [LARGE SCALE GENOMIC DNA]</scope>
    <source>
        <strain evidence="3">LC387</strain>
    </source>
</reference>
<keyword evidence="2" id="KW-0472">Membrane</keyword>
<dbReference type="Proteomes" id="UP000034832">
    <property type="component" value="Unassembled WGS sequence"/>
</dbReference>
<name>A0A4U6BLY4_9BRAD</name>
<keyword evidence="4" id="KW-1185">Reference proteome</keyword>
<dbReference type="RefSeq" id="WP_046828132.1">
    <property type="nucleotide sequence ID" value="NZ_LBIA02000001.1"/>
</dbReference>
<dbReference type="InterPro" id="IPR024399">
    <property type="entry name" value="DUF2628"/>
</dbReference>
<evidence type="ECO:0000313" key="4">
    <source>
        <dbReference type="Proteomes" id="UP000034832"/>
    </source>
</evidence>
<organism evidence="3 4">
    <name type="scientific">Afipia massiliensis</name>
    <dbReference type="NCBI Taxonomy" id="211460"/>
    <lineage>
        <taxon>Bacteria</taxon>
        <taxon>Pseudomonadati</taxon>
        <taxon>Pseudomonadota</taxon>
        <taxon>Alphaproteobacteria</taxon>
        <taxon>Hyphomicrobiales</taxon>
        <taxon>Nitrobacteraceae</taxon>
        <taxon>Afipia</taxon>
    </lineage>
</organism>
<keyword evidence="2" id="KW-1133">Transmembrane helix</keyword>
<dbReference type="OrthoDB" id="7285394at2"/>
<evidence type="ECO:0000256" key="2">
    <source>
        <dbReference type="SAM" id="Phobius"/>
    </source>
</evidence>
<feature type="transmembrane region" description="Helical" evidence="2">
    <location>
        <begin position="25"/>
        <end position="45"/>
    </location>
</feature>
<sequence>MAVYTVHGPASYYGTDVRTAPEQLVFVRDGFYFWAFVASILWLLWQRLWLATFGYLVITIAAEIAMWSFGVGSGTRFLVMGVIALLVGLEAGSLRRWKLSRRKWRQLDIVVADSEEAAERRFFERWNAKTARDGNRGNASSPPPLPRASLTQSESVIGLFPEPGASR</sequence>
<evidence type="ECO:0000313" key="3">
    <source>
        <dbReference type="EMBL" id="TKT71276.1"/>
    </source>
</evidence>
<dbReference type="STRING" id="211460.YH63_11395"/>
<keyword evidence="2" id="KW-0812">Transmembrane</keyword>
<evidence type="ECO:0000256" key="1">
    <source>
        <dbReference type="SAM" id="MobiDB-lite"/>
    </source>
</evidence>
<proteinExistence type="predicted"/>
<comment type="caution">
    <text evidence="3">The sequence shown here is derived from an EMBL/GenBank/DDBJ whole genome shotgun (WGS) entry which is preliminary data.</text>
</comment>
<protein>
    <submittedName>
        <fullName evidence="3">DUF2628 domain-containing protein</fullName>
    </submittedName>
</protein>
<dbReference type="EMBL" id="LBIA02000001">
    <property type="protein sequence ID" value="TKT71276.1"/>
    <property type="molecule type" value="Genomic_DNA"/>
</dbReference>
<feature type="transmembrane region" description="Helical" evidence="2">
    <location>
        <begin position="77"/>
        <end position="97"/>
    </location>
</feature>
<feature type="transmembrane region" description="Helical" evidence="2">
    <location>
        <begin position="52"/>
        <end position="71"/>
    </location>
</feature>
<dbReference type="Pfam" id="PF10947">
    <property type="entry name" value="DUF2628"/>
    <property type="match status" value="1"/>
</dbReference>
<accession>A0A4U6BLY4</accession>